<protein>
    <submittedName>
        <fullName evidence="1">Helix-turn-helix transcriptional regulator</fullName>
    </submittedName>
</protein>
<gene>
    <name evidence="1" type="ORF">ORD21_16020</name>
</gene>
<keyword evidence="2" id="KW-1185">Reference proteome</keyword>
<organism evidence="1 2">
    <name type="scientific">Deinococcus arenicola</name>
    <dbReference type="NCBI Taxonomy" id="2994950"/>
    <lineage>
        <taxon>Bacteria</taxon>
        <taxon>Thermotogati</taxon>
        <taxon>Deinococcota</taxon>
        <taxon>Deinococci</taxon>
        <taxon>Deinococcales</taxon>
        <taxon>Deinococcaceae</taxon>
        <taxon>Deinococcus</taxon>
    </lineage>
</organism>
<dbReference type="InterPro" id="IPR010982">
    <property type="entry name" value="Lambda_DNA-bd_dom_sf"/>
</dbReference>
<dbReference type="RefSeq" id="WP_317641460.1">
    <property type="nucleotide sequence ID" value="NZ_JAPMIV010000046.1"/>
</dbReference>
<comment type="caution">
    <text evidence="1">The sequence shown here is derived from an EMBL/GenBank/DDBJ whole genome shotgun (WGS) entry which is preliminary data.</text>
</comment>
<sequence>MNDAVRAAIGARLQEKDMSRADLARAVNRTPQEISRALNGTRGGGSIPAIWTDVLDALGLTLAALPVEHVSGGPVILPSDAQALEREITARVSAAVRDALAQHAPAIEPGSAEVG</sequence>
<reference evidence="1 2" key="1">
    <citation type="submission" date="2022-11" db="EMBL/GenBank/DDBJ databases">
        <title>Deinococcus ZS9-10, Low Temperature and Draught-tolerating, UV-resistant Bacteria from Continental Antarctica.</title>
        <authorList>
            <person name="Cheng L."/>
        </authorList>
    </citation>
    <scope>NUCLEOTIDE SEQUENCE [LARGE SCALE GENOMIC DNA]</scope>
    <source>
        <strain evidence="1 2">ZS9-10</strain>
    </source>
</reference>
<dbReference type="SUPFAM" id="SSF47413">
    <property type="entry name" value="lambda repressor-like DNA-binding domains"/>
    <property type="match status" value="1"/>
</dbReference>
<dbReference type="EMBL" id="JAPMIV010000046">
    <property type="protein sequence ID" value="MDV6376107.1"/>
    <property type="molecule type" value="Genomic_DNA"/>
</dbReference>
<accession>A0ABU4DUL1</accession>
<proteinExistence type="predicted"/>
<evidence type="ECO:0000313" key="1">
    <source>
        <dbReference type="EMBL" id="MDV6376107.1"/>
    </source>
</evidence>
<evidence type="ECO:0000313" key="2">
    <source>
        <dbReference type="Proteomes" id="UP001276150"/>
    </source>
</evidence>
<dbReference type="Proteomes" id="UP001276150">
    <property type="component" value="Unassembled WGS sequence"/>
</dbReference>
<name>A0ABU4DUL1_9DEIO</name>